<reference evidence="2 3" key="1">
    <citation type="submission" date="2019-06" db="EMBL/GenBank/DDBJ databases">
        <title>Sequencing the genomes of 1000 actinobacteria strains.</title>
        <authorList>
            <person name="Klenk H.-P."/>
        </authorList>
    </citation>
    <scope>NUCLEOTIDE SEQUENCE [LARGE SCALE GENOMIC DNA]</scope>
    <source>
        <strain evidence="2 3">DSM 44819</strain>
    </source>
</reference>
<evidence type="ECO:0000313" key="1">
    <source>
        <dbReference type="EMBL" id="GIM82864.1"/>
    </source>
</evidence>
<dbReference type="RefSeq" id="WP_170201894.1">
    <property type="nucleotide sequence ID" value="NZ_BOQM01000006.1"/>
</dbReference>
<gene>
    <name evidence="2" type="ORF">FB564_1019</name>
    <name evidence="1" type="ORF">Sar04_09350</name>
</gene>
<name>A0A542XJB3_SALAC</name>
<evidence type="ECO:0000313" key="4">
    <source>
        <dbReference type="Proteomes" id="UP000677457"/>
    </source>
</evidence>
<reference evidence="1 4" key="2">
    <citation type="submission" date="2021-03" db="EMBL/GenBank/DDBJ databases">
        <title>Whole genome shotgun sequence of Salinispora arenicola NBRC 105043.</title>
        <authorList>
            <person name="Komaki H."/>
            <person name="Tamura T."/>
        </authorList>
    </citation>
    <scope>NUCLEOTIDE SEQUENCE [LARGE SCALE GENOMIC DNA]</scope>
    <source>
        <strain evidence="1 4">NBRC 105043</strain>
    </source>
</reference>
<protein>
    <submittedName>
        <fullName evidence="2">Uncharacterized protein</fullName>
    </submittedName>
</protein>
<proteinExistence type="predicted"/>
<dbReference type="AlphaFoldDB" id="A0A542XJB3"/>
<sequence length="47" mass="5749">MGKSRHEKRAAIREHKEARRDRCESDAYLDANSRVIKAERNIPWWRR</sequence>
<dbReference type="EMBL" id="VFOL01000001">
    <property type="protein sequence ID" value="TQL35948.1"/>
    <property type="molecule type" value="Genomic_DNA"/>
</dbReference>
<accession>A0A542XJB3</accession>
<keyword evidence="4" id="KW-1185">Reference proteome</keyword>
<dbReference type="Proteomes" id="UP000677457">
    <property type="component" value="Unassembled WGS sequence"/>
</dbReference>
<evidence type="ECO:0000313" key="3">
    <source>
        <dbReference type="Proteomes" id="UP000315983"/>
    </source>
</evidence>
<comment type="caution">
    <text evidence="2">The sequence shown here is derived from an EMBL/GenBank/DDBJ whole genome shotgun (WGS) entry which is preliminary data.</text>
</comment>
<organism evidence="2 3">
    <name type="scientific">Salinispora arenicola</name>
    <dbReference type="NCBI Taxonomy" id="168697"/>
    <lineage>
        <taxon>Bacteria</taxon>
        <taxon>Bacillati</taxon>
        <taxon>Actinomycetota</taxon>
        <taxon>Actinomycetes</taxon>
        <taxon>Micromonosporales</taxon>
        <taxon>Micromonosporaceae</taxon>
        <taxon>Salinispora</taxon>
    </lineage>
</organism>
<dbReference type="EMBL" id="BOQM01000006">
    <property type="protein sequence ID" value="GIM82864.1"/>
    <property type="molecule type" value="Genomic_DNA"/>
</dbReference>
<evidence type="ECO:0000313" key="2">
    <source>
        <dbReference type="EMBL" id="TQL35948.1"/>
    </source>
</evidence>
<dbReference type="GeneID" id="93774213"/>
<dbReference type="Proteomes" id="UP000315983">
    <property type="component" value="Unassembled WGS sequence"/>
</dbReference>